<dbReference type="PANTHER" id="PTHR20857:SF15">
    <property type="entry name" value="THIAMINE-PHOSPHATE SYNTHASE"/>
    <property type="match status" value="1"/>
</dbReference>
<accession>A0ABS5ZEV6</accession>
<keyword evidence="3 9" id="KW-0479">Metal-binding</keyword>
<dbReference type="Pfam" id="PF02581">
    <property type="entry name" value="TMP-TENI"/>
    <property type="match status" value="1"/>
</dbReference>
<proteinExistence type="inferred from homology"/>
<evidence type="ECO:0000256" key="3">
    <source>
        <dbReference type="ARBA" id="ARBA00022723"/>
    </source>
</evidence>
<dbReference type="InterPro" id="IPR036206">
    <property type="entry name" value="ThiamineP_synth_sf"/>
</dbReference>
<evidence type="ECO:0000256" key="6">
    <source>
        <dbReference type="ARBA" id="ARBA00047334"/>
    </source>
</evidence>
<name>A0ABS5ZEV6_9GAMM</name>
<feature type="binding site" evidence="9">
    <location>
        <begin position="138"/>
        <end position="140"/>
    </location>
    <ligand>
        <name>2-[(2R,5Z)-2-carboxy-4-methylthiazol-5(2H)-ylidene]ethyl phosphate</name>
        <dbReference type="ChEBI" id="CHEBI:62899"/>
    </ligand>
</feature>
<comment type="similarity">
    <text evidence="9 10">Belongs to the thiamine-phosphate synthase family.</text>
</comment>
<dbReference type="CDD" id="cd00564">
    <property type="entry name" value="TMP_TenI"/>
    <property type="match status" value="1"/>
</dbReference>
<evidence type="ECO:0000256" key="5">
    <source>
        <dbReference type="ARBA" id="ARBA00022977"/>
    </source>
</evidence>
<evidence type="ECO:0000256" key="9">
    <source>
        <dbReference type="HAMAP-Rule" id="MF_00097"/>
    </source>
</evidence>
<dbReference type="RefSeq" id="WP_215820506.1">
    <property type="nucleotide sequence ID" value="NZ_JAGSOY010000034.1"/>
</dbReference>
<comment type="cofactor">
    <cofactor evidence="9">
        <name>Mg(2+)</name>
        <dbReference type="ChEBI" id="CHEBI:18420"/>
    </cofactor>
    <text evidence="9">Binds 1 Mg(2+) ion per subunit.</text>
</comment>
<organism evidence="13 14">
    <name type="scientific">Zooshikella harenae</name>
    <dbReference type="NCBI Taxonomy" id="2827238"/>
    <lineage>
        <taxon>Bacteria</taxon>
        <taxon>Pseudomonadati</taxon>
        <taxon>Pseudomonadota</taxon>
        <taxon>Gammaproteobacteria</taxon>
        <taxon>Oceanospirillales</taxon>
        <taxon>Zooshikellaceae</taxon>
        <taxon>Zooshikella</taxon>
    </lineage>
</organism>
<feature type="binding site" evidence="9">
    <location>
        <position position="72"/>
    </location>
    <ligand>
        <name>4-amino-2-methyl-5-(diphosphooxymethyl)pyrimidine</name>
        <dbReference type="ChEBI" id="CHEBI:57841"/>
    </ligand>
</feature>
<feature type="domain" description="Thiamine phosphate synthase/TenI" evidence="12">
    <location>
        <begin position="10"/>
        <end position="189"/>
    </location>
</feature>
<comment type="caution">
    <text evidence="13">The sequence shown here is derived from an EMBL/GenBank/DDBJ whole genome shotgun (WGS) entry which is preliminary data.</text>
</comment>
<protein>
    <recommendedName>
        <fullName evidence="9">Thiamine-phosphate synthase</fullName>
        <shortName evidence="9">TP synthase</shortName>
        <shortName evidence="9">TPS</shortName>
        <ecNumber evidence="9">2.5.1.3</ecNumber>
    </recommendedName>
    <alternativeName>
        <fullName evidence="9">Thiamine-phosphate pyrophosphorylase</fullName>
        <shortName evidence="9">TMP pyrophosphorylase</shortName>
        <shortName evidence="9">TMP-PPase</shortName>
    </alternativeName>
</protein>
<feature type="binding site" evidence="9">
    <location>
        <position position="141"/>
    </location>
    <ligand>
        <name>4-amino-2-methyl-5-(diphosphooxymethyl)pyrimidine</name>
        <dbReference type="ChEBI" id="CHEBI:57841"/>
    </ligand>
</feature>
<dbReference type="EC" id="2.5.1.3" evidence="9"/>
<dbReference type="Proteomes" id="UP000690515">
    <property type="component" value="Unassembled WGS sequence"/>
</dbReference>
<comment type="catalytic activity">
    <reaction evidence="6 9 10">
        <text>4-methyl-5-(2-phosphooxyethyl)-thiazole + 4-amino-2-methyl-5-(diphosphooxymethyl)pyrimidine + H(+) = thiamine phosphate + diphosphate</text>
        <dbReference type="Rhea" id="RHEA:22328"/>
        <dbReference type="ChEBI" id="CHEBI:15378"/>
        <dbReference type="ChEBI" id="CHEBI:33019"/>
        <dbReference type="ChEBI" id="CHEBI:37575"/>
        <dbReference type="ChEBI" id="CHEBI:57841"/>
        <dbReference type="ChEBI" id="CHEBI:58296"/>
        <dbReference type="EC" id="2.5.1.3"/>
    </reaction>
</comment>
<evidence type="ECO:0000256" key="4">
    <source>
        <dbReference type="ARBA" id="ARBA00022842"/>
    </source>
</evidence>
<dbReference type="EMBL" id="JAGSOY010000034">
    <property type="protein sequence ID" value="MBU2712278.1"/>
    <property type="molecule type" value="Genomic_DNA"/>
</dbReference>
<sequence>MKSSFILKGLYAITDEHLLPPSQLIPLVDAALAGGTQVLQYRNKLGNSDLRFQQALALKKLCHHYHIPLIINDDVKLAQTIGADGVHLGQSDRSITQARHTLGNQAIIGATCHASMELAEQAVSQGADYVAFGRFFASKTKPEAPTASFNILANIHTLDSPSVAIGGITVENASQLIAQGISMVAVVHDLFAAEDVFAQAAHFKSLF</sequence>
<gene>
    <name evidence="9" type="primary">thiE</name>
    <name evidence="13" type="ORF">KCG35_14525</name>
</gene>
<evidence type="ECO:0000256" key="7">
    <source>
        <dbReference type="ARBA" id="ARBA00047851"/>
    </source>
</evidence>
<evidence type="ECO:0000313" key="13">
    <source>
        <dbReference type="EMBL" id="MBU2712278.1"/>
    </source>
</evidence>
<feature type="binding site" evidence="9">
    <location>
        <position position="92"/>
    </location>
    <ligand>
        <name>Mg(2+)</name>
        <dbReference type="ChEBI" id="CHEBI:18420"/>
    </ligand>
</feature>
<dbReference type="InterPro" id="IPR022998">
    <property type="entry name" value="ThiamineP_synth_TenI"/>
</dbReference>
<dbReference type="GO" id="GO:0004789">
    <property type="term" value="F:thiamine-phosphate diphosphorylase activity"/>
    <property type="evidence" value="ECO:0007669"/>
    <property type="project" value="UniProtKB-EC"/>
</dbReference>
<dbReference type="InterPro" id="IPR013785">
    <property type="entry name" value="Aldolase_TIM"/>
</dbReference>
<evidence type="ECO:0000256" key="8">
    <source>
        <dbReference type="ARBA" id="ARBA00047883"/>
    </source>
</evidence>
<evidence type="ECO:0000256" key="1">
    <source>
        <dbReference type="ARBA" id="ARBA00005165"/>
    </source>
</evidence>
<evidence type="ECO:0000256" key="10">
    <source>
        <dbReference type="RuleBase" id="RU003826"/>
    </source>
</evidence>
<keyword evidence="5 9" id="KW-0784">Thiamine biosynthesis</keyword>
<dbReference type="SUPFAM" id="SSF51391">
    <property type="entry name" value="Thiamin phosphate synthase"/>
    <property type="match status" value="1"/>
</dbReference>
<reference evidence="13 14" key="1">
    <citation type="submission" date="2021-04" db="EMBL/GenBank/DDBJ databases">
        <authorList>
            <person name="Pira H."/>
            <person name="Risdian C."/>
            <person name="Wink J."/>
        </authorList>
    </citation>
    <scope>NUCLEOTIDE SEQUENCE [LARGE SCALE GENOMIC DNA]</scope>
    <source>
        <strain evidence="13 14">WH53</strain>
    </source>
</reference>
<dbReference type="Gene3D" id="3.20.20.70">
    <property type="entry name" value="Aldolase class I"/>
    <property type="match status" value="1"/>
</dbReference>
<comment type="catalytic activity">
    <reaction evidence="8 9 10">
        <text>2-[(2R,5Z)-2-carboxy-4-methylthiazol-5(2H)-ylidene]ethyl phosphate + 4-amino-2-methyl-5-(diphosphooxymethyl)pyrimidine + 2 H(+) = thiamine phosphate + CO2 + diphosphate</text>
        <dbReference type="Rhea" id="RHEA:47844"/>
        <dbReference type="ChEBI" id="CHEBI:15378"/>
        <dbReference type="ChEBI" id="CHEBI:16526"/>
        <dbReference type="ChEBI" id="CHEBI:33019"/>
        <dbReference type="ChEBI" id="CHEBI:37575"/>
        <dbReference type="ChEBI" id="CHEBI:57841"/>
        <dbReference type="ChEBI" id="CHEBI:62899"/>
        <dbReference type="EC" id="2.5.1.3"/>
    </reaction>
</comment>
<comment type="pathway">
    <text evidence="1 9 11">Cofactor biosynthesis; thiamine diphosphate biosynthesis; thiamine phosphate from 4-amino-2-methyl-5-diphosphomethylpyrimidine and 4-methyl-5-(2-phosphoethyl)-thiazole: step 1/1.</text>
</comment>
<keyword evidence="2 9" id="KW-0808">Transferase</keyword>
<feature type="binding site" evidence="9">
    <location>
        <position position="111"/>
    </location>
    <ligand>
        <name>4-amino-2-methyl-5-(diphosphooxymethyl)pyrimidine</name>
        <dbReference type="ChEBI" id="CHEBI:57841"/>
    </ligand>
</feature>
<dbReference type="NCBIfam" id="TIGR00693">
    <property type="entry name" value="thiE"/>
    <property type="match status" value="1"/>
</dbReference>
<comment type="caution">
    <text evidence="9">Lacks conserved residue(s) required for the propagation of feature annotation.</text>
</comment>
<evidence type="ECO:0000259" key="12">
    <source>
        <dbReference type="Pfam" id="PF02581"/>
    </source>
</evidence>
<dbReference type="PANTHER" id="PTHR20857">
    <property type="entry name" value="THIAMINE-PHOSPHATE PYROPHOSPHORYLASE"/>
    <property type="match status" value="1"/>
</dbReference>
<feature type="binding site" evidence="9">
    <location>
        <begin position="40"/>
        <end position="44"/>
    </location>
    <ligand>
        <name>4-amino-2-methyl-5-(diphosphooxymethyl)pyrimidine</name>
        <dbReference type="ChEBI" id="CHEBI:57841"/>
    </ligand>
</feature>
<evidence type="ECO:0000256" key="11">
    <source>
        <dbReference type="RuleBase" id="RU004253"/>
    </source>
</evidence>
<evidence type="ECO:0000313" key="14">
    <source>
        <dbReference type="Proteomes" id="UP000690515"/>
    </source>
</evidence>
<feature type="binding site" evidence="9">
    <location>
        <position position="167"/>
    </location>
    <ligand>
        <name>2-[(2R,5Z)-2-carboxy-4-methylthiazol-5(2H)-ylidene]ethyl phosphate</name>
        <dbReference type="ChEBI" id="CHEBI:62899"/>
    </ligand>
</feature>
<dbReference type="HAMAP" id="MF_00097">
    <property type="entry name" value="TMP_synthase"/>
    <property type="match status" value="1"/>
</dbReference>
<comment type="catalytic activity">
    <reaction evidence="7 9 10">
        <text>2-(2-carboxy-4-methylthiazol-5-yl)ethyl phosphate + 4-amino-2-methyl-5-(diphosphooxymethyl)pyrimidine + 2 H(+) = thiamine phosphate + CO2 + diphosphate</text>
        <dbReference type="Rhea" id="RHEA:47848"/>
        <dbReference type="ChEBI" id="CHEBI:15378"/>
        <dbReference type="ChEBI" id="CHEBI:16526"/>
        <dbReference type="ChEBI" id="CHEBI:33019"/>
        <dbReference type="ChEBI" id="CHEBI:37575"/>
        <dbReference type="ChEBI" id="CHEBI:57841"/>
        <dbReference type="ChEBI" id="CHEBI:62890"/>
        <dbReference type="EC" id="2.5.1.3"/>
    </reaction>
</comment>
<feature type="binding site" evidence="9">
    <location>
        <position position="73"/>
    </location>
    <ligand>
        <name>Mg(2+)</name>
        <dbReference type="ChEBI" id="CHEBI:18420"/>
    </ligand>
</feature>
<comment type="function">
    <text evidence="9">Condenses 4-methyl-5-(beta-hydroxyethyl)thiazole monophosphate (THZ-P) and 2-methyl-4-amino-5-hydroxymethyl pyrimidine pyrophosphate (HMP-PP) to form thiamine monophosphate (TMP).</text>
</comment>
<keyword evidence="4 9" id="KW-0460">Magnesium</keyword>
<keyword evidence="14" id="KW-1185">Reference proteome</keyword>
<evidence type="ECO:0000256" key="2">
    <source>
        <dbReference type="ARBA" id="ARBA00022679"/>
    </source>
</evidence>
<dbReference type="InterPro" id="IPR034291">
    <property type="entry name" value="TMP_synthase"/>
</dbReference>